<dbReference type="Gene3D" id="3.30.565.10">
    <property type="entry name" value="Histidine kinase-like ATPase, C-terminal domain"/>
    <property type="match status" value="1"/>
</dbReference>
<reference evidence="4 5" key="1">
    <citation type="submission" date="2017-05" db="EMBL/GenBank/DDBJ databases">
        <title>Vagococcus spp. assemblies.</title>
        <authorList>
            <person name="Gulvik C.A."/>
        </authorList>
    </citation>
    <scope>NUCLEOTIDE SEQUENCE [LARGE SCALE GENOMIC DNA]</scope>
    <source>
        <strain evidence="4 5">LMG 24798</strain>
    </source>
</reference>
<dbReference type="InterPro" id="IPR003594">
    <property type="entry name" value="HATPase_dom"/>
</dbReference>
<organism evidence="4 5">
    <name type="scientific">Vagococcus acidifermentans</name>
    <dbReference type="NCBI Taxonomy" id="564710"/>
    <lineage>
        <taxon>Bacteria</taxon>
        <taxon>Bacillati</taxon>
        <taxon>Bacillota</taxon>
        <taxon>Bacilli</taxon>
        <taxon>Lactobacillales</taxon>
        <taxon>Enterococcaceae</taxon>
        <taxon>Vagococcus</taxon>
    </lineage>
</organism>
<protein>
    <recommendedName>
        <fullName evidence="6">Histidine kinase</fullName>
    </recommendedName>
</protein>
<feature type="domain" description="Signal transduction histidine kinase internal region" evidence="3">
    <location>
        <begin position="379"/>
        <end position="458"/>
    </location>
</feature>
<gene>
    <name evidence="4" type="ORF">CBF27_00445</name>
</gene>
<dbReference type="InterPro" id="IPR010559">
    <property type="entry name" value="Sig_transdc_His_kin_internal"/>
</dbReference>
<evidence type="ECO:0000256" key="1">
    <source>
        <dbReference type="SAM" id="Phobius"/>
    </source>
</evidence>
<name>A0A430B2G4_9ENTE</name>
<keyword evidence="5" id="KW-1185">Reference proteome</keyword>
<evidence type="ECO:0008006" key="6">
    <source>
        <dbReference type="Google" id="ProtNLM"/>
    </source>
</evidence>
<dbReference type="GO" id="GO:0000155">
    <property type="term" value="F:phosphorelay sensor kinase activity"/>
    <property type="evidence" value="ECO:0007669"/>
    <property type="project" value="InterPro"/>
</dbReference>
<evidence type="ECO:0000313" key="5">
    <source>
        <dbReference type="Proteomes" id="UP000286773"/>
    </source>
</evidence>
<dbReference type="InterPro" id="IPR036890">
    <property type="entry name" value="HATPase_C_sf"/>
</dbReference>
<dbReference type="RefSeq" id="WP_126811235.1">
    <property type="nucleotide sequence ID" value="NZ_NGKC01000001.1"/>
</dbReference>
<dbReference type="GO" id="GO:0016020">
    <property type="term" value="C:membrane"/>
    <property type="evidence" value="ECO:0007669"/>
    <property type="project" value="InterPro"/>
</dbReference>
<dbReference type="InterPro" id="IPR050640">
    <property type="entry name" value="Bact_2-comp_sensor_kinase"/>
</dbReference>
<dbReference type="SUPFAM" id="SSF55874">
    <property type="entry name" value="ATPase domain of HSP90 chaperone/DNA topoisomerase II/histidine kinase"/>
    <property type="match status" value="1"/>
</dbReference>
<dbReference type="Pfam" id="PF06580">
    <property type="entry name" value="His_kinase"/>
    <property type="match status" value="1"/>
</dbReference>
<keyword evidence="1" id="KW-0812">Transmembrane</keyword>
<dbReference type="PANTHER" id="PTHR34220:SF7">
    <property type="entry name" value="SENSOR HISTIDINE KINASE YPDA"/>
    <property type="match status" value="1"/>
</dbReference>
<feature type="domain" description="Histidine kinase/HSP90-like ATPase" evidence="2">
    <location>
        <begin position="478"/>
        <end position="578"/>
    </location>
</feature>
<comment type="caution">
    <text evidence="4">The sequence shown here is derived from an EMBL/GenBank/DDBJ whole genome shotgun (WGS) entry which is preliminary data.</text>
</comment>
<dbReference type="Gene3D" id="6.10.340.10">
    <property type="match status" value="1"/>
</dbReference>
<evidence type="ECO:0000313" key="4">
    <source>
        <dbReference type="EMBL" id="RSU14489.1"/>
    </source>
</evidence>
<evidence type="ECO:0000259" key="2">
    <source>
        <dbReference type="Pfam" id="PF02518"/>
    </source>
</evidence>
<dbReference type="OrthoDB" id="9776552at2"/>
<feature type="transmembrane region" description="Helical" evidence="1">
    <location>
        <begin position="9"/>
        <end position="30"/>
    </location>
</feature>
<dbReference type="EMBL" id="NGKC01000001">
    <property type="protein sequence ID" value="RSU14489.1"/>
    <property type="molecule type" value="Genomic_DNA"/>
</dbReference>
<feature type="transmembrane region" description="Helical" evidence="1">
    <location>
        <begin position="284"/>
        <end position="307"/>
    </location>
</feature>
<keyword evidence="1" id="KW-0472">Membrane</keyword>
<dbReference type="Pfam" id="PF02518">
    <property type="entry name" value="HATPase_c"/>
    <property type="match status" value="1"/>
</dbReference>
<dbReference type="PANTHER" id="PTHR34220">
    <property type="entry name" value="SENSOR HISTIDINE KINASE YPDA"/>
    <property type="match status" value="1"/>
</dbReference>
<dbReference type="Proteomes" id="UP000286773">
    <property type="component" value="Unassembled WGS sequence"/>
</dbReference>
<sequence length="590" mass="68061">MKNSVKKQLLVIFIVVTIIPLLFAGIFLFINMNAILMENKQKDIEIQAIDVRNSLSETLIDMVNKSESIVSNHELTTFTAKNYASVYDVYMAYQQFKLFEEYIMQDKSIGTIRYIVDNPSIVTNSNIINLNKEIEHSDWFQQSKSNQQAYFWQVLEDPVTHAEQLSLVRGHFVKERWVGTLLIIPDTDVINNFLSNDLTSSIVFLDDQPVYVGKHIQTFPESSEKKIFAKASNSDSELLFEETFGGKTYFIMKNNVEVNDTWTTDFSLVTLSDSLTIKNDVKQVLLKGLMIVICVVVASFALLSAFLQSFNWRIQQLKSAMFSVSHGDFSIQETISGSDEIKDVYEELKRTIVSLKKLMDENIAHEKKWHELQLLQKESELKRLSSQLNPHFLYNTLEMIRMKALKNQDKEVADIIKLFSKLMRQAYQKENTLTSLDKELEFVELYLKIQQLRFGDRITYDIYVDGVDTSKYQILPMVLQPIVENAFVHGIELDPNSGHLQFNIRESDTLEIEIIDDGAGMTEEKLVKLRKQLADVRSKRIGLMNSQQRIGLYYGKEFGIQVKSIKDVGTRILIKLPKIEGEENDENLNR</sequence>
<evidence type="ECO:0000259" key="3">
    <source>
        <dbReference type="Pfam" id="PF06580"/>
    </source>
</evidence>
<proteinExistence type="predicted"/>
<keyword evidence="1" id="KW-1133">Transmembrane helix</keyword>
<accession>A0A430B2G4</accession>
<dbReference type="AlphaFoldDB" id="A0A430B2G4"/>